<dbReference type="Proteomes" id="UP001161099">
    <property type="component" value="Unassembled WGS sequence"/>
</dbReference>
<name>A0AA42IGT8_ACIJO</name>
<dbReference type="InterPro" id="IPR019289">
    <property type="entry name" value="Phage_tail_E/E"/>
</dbReference>
<proteinExistence type="predicted"/>
<comment type="caution">
    <text evidence="1">The sequence shown here is derived from an EMBL/GenBank/DDBJ whole genome shotgun (WGS) entry which is preliminary data.</text>
</comment>
<evidence type="ECO:0000313" key="2">
    <source>
        <dbReference type="Proteomes" id="UP001161099"/>
    </source>
</evidence>
<organism evidence="1 2">
    <name type="scientific">Acinetobacter johnsonii</name>
    <dbReference type="NCBI Taxonomy" id="40214"/>
    <lineage>
        <taxon>Bacteria</taxon>
        <taxon>Pseudomonadati</taxon>
        <taxon>Pseudomonadota</taxon>
        <taxon>Gammaproteobacteria</taxon>
        <taxon>Moraxellales</taxon>
        <taxon>Moraxellaceae</taxon>
        <taxon>Acinetobacter</taxon>
    </lineage>
</organism>
<evidence type="ECO:0000313" key="1">
    <source>
        <dbReference type="EMBL" id="MDH0657652.1"/>
    </source>
</evidence>
<reference evidence="1" key="1">
    <citation type="submission" date="2022-09" db="EMBL/GenBank/DDBJ databases">
        <title>Intensive care unit water sources are persistently colonized with multi-drug resistant bacteria and are the site of extensive horizontal gene transfer of antibiotic resistance genes.</title>
        <authorList>
            <person name="Diorio-Toth L."/>
        </authorList>
    </citation>
    <scope>NUCLEOTIDE SEQUENCE</scope>
    <source>
        <strain evidence="1">GD03851</strain>
    </source>
</reference>
<dbReference type="RefSeq" id="WP_109291602.1">
    <property type="nucleotide sequence ID" value="NZ_JAOCDR010000075.1"/>
</dbReference>
<gene>
    <name evidence="1" type="ORF">N5D11_16330</name>
</gene>
<accession>A0AA42IGT8</accession>
<dbReference type="AlphaFoldDB" id="A0AA42IGT8"/>
<dbReference type="Pfam" id="PF10109">
    <property type="entry name" value="Phage_TAC_7"/>
    <property type="match status" value="1"/>
</dbReference>
<sequence length="91" mass="10440">MENQEKDYIKEGEGKNTIELSRPYGGIQFVDMREPTVQDLLTAELQSKGKSNAEQEITMFANLCEIEPDFIKGLGLRDYGRIQDSYRLFTS</sequence>
<protein>
    <submittedName>
        <fullName evidence="1">Phage tail assembly protein</fullName>
    </submittedName>
</protein>
<dbReference type="EMBL" id="JAOCDR010000075">
    <property type="protein sequence ID" value="MDH0657652.1"/>
    <property type="molecule type" value="Genomic_DNA"/>
</dbReference>